<dbReference type="PROSITE" id="PS50926">
    <property type="entry name" value="TRAM"/>
    <property type="match status" value="1"/>
</dbReference>
<dbReference type="InterPro" id="IPR006638">
    <property type="entry name" value="Elp3/MiaA/NifB-like_rSAM"/>
</dbReference>
<comment type="catalytic activity">
    <reaction evidence="13">
        <text>N(6)-dimethylallyladenosine(37) in tRNA + (sulfur carrier)-SH + AH2 + 2 S-adenosyl-L-methionine = 2-methylsulfanyl-N(6)-dimethylallyladenosine(37) in tRNA + (sulfur carrier)-H + 5'-deoxyadenosine + L-methionine + A + S-adenosyl-L-homocysteine + 2 H(+)</text>
        <dbReference type="Rhea" id="RHEA:37067"/>
        <dbReference type="Rhea" id="RHEA-COMP:10375"/>
        <dbReference type="Rhea" id="RHEA-COMP:10376"/>
        <dbReference type="Rhea" id="RHEA-COMP:14737"/>
        <dbReference type="Rhea" id="RHEA-COMP:14739"/>
        <dbReference type="ChEBI" id="CHEBI:13193"/>
        <dbReference type="ChEBI" id="CHEBI:15378"/>
        <dbReference type="ChEBI" id="CHEBI:17319"/>
        <dbReference type="ChEBI" id="CHEBI:17499"/>
        <dbReference type="ChEBI" id="CHEBI:29917"/>
        <dbReference type="ChEBI" id="CHEBI:57844"/>
        <dbReference type="ChEBI" id="CHEBI:57856"/>
        <dbReference type="ChEBI" id="CHEBI:59789"/>
        <dbReference type="ChEBI" id="CHEBI:64428"/>
        <dbReference type="ChEBI" id="CHEBI:74415"/>
        <dbReference type="ChEBI" id="CHEBI:74417"/>
        <dbReference type="EC" id="2.8.4.3"/>
    </reaction>
    <physiologicalReaction direction="left-to-right" evidence="13">
        <dbReference type="Rhea" id="RHEA:37068"/>
    </physiologicalReaction>
</comment>
<dbReference type="EMBL" id="JYHA01000127">
    <property type="protein sequence ID" value="KKB96157.1"/>
    <property type="molecule type" value="Genomic_DNA"/>
</dbReference>
<dbReference type="Proteomes" id="UP000033358">
    <property type="component" value="Unassembled WGS sequence"/>
</dbReference>
<dbReference type="PATRIC" id="fig|1607817.3.peg.782"/>
<evidence type="ECO:0000256" key="2">
    <source>
        <dbReference type="ARBA" id="ARBA00022485"/>
    </source>
</evidence>
<sequence>MKKNLYIKTYGCQMNVYDSEKMATLLAPMGFELNESMNDADMVILNTCHIREKASEKLYSELGRIKELKIIRQTQNKDMMVVVAGCVAQAEGEEIFKRSSCVDMVVGPQSYQNLPELIAKAARDKKIVIDIDFPTISKFDSLPQAKVKGVSAFLSIQEGCNEFCKFCVVPYTRGEEYSRPTMEVYREALALASQGVMDITLLGQNVNAYNGLDESSQVSNLGKLIKMVAKIDGIKRIRYMTSHPRSMHDDLIDAHGTCEKLMPFLHLPVQSGSNQILKSMNRKHTIEEYLIHIEALRKARPDIAFSSDFIVGYPGETEEDFQKTMQIVEEVNYAQCYSFKYSPRPGTPAAIMSNQIPEDIKSERLLRLQNLIAAKQSAFNQSWIGREMEVLFEKNGKYKGQVVGKSPYMQAVHLSDGEKYLEKIVKVKITKSIANSLDSVVA</sequence>
<dbReference type="InterPro" id="IPR038135">
    <property type="entry name" value="Methylthiotransferase_N_sf"/>
</dbReference>
<feature type="binding site" evidence="14">
    <location>
        <position position="160"/>
    </location>
    <ligand>
        <name>[4Fe-4S] cluster</name>
        <dbReference type="ChEBI" id="CHEBI:49883"/>
        <label>2</label>
        <note>4Fe-4S-S-AdoMet</note>
    </ligand>
</feature>
<dbReference type="Pfam" id="PF00919">
    <property type="entry name" value="UPF0004"/>
    <property type="match status" value="1"/>
</dbReference>
<dbReference type="InterPro" id="IPR006463">
    <property type="entry name" value="MiaB_methiolase"/>
</dbReference>
<keyword evidence="4 14" id="KW-0808">Transferase</keyword>
<reference evidence="18 19" key="1">
    <citation type="submission" date="2015-02" db="EMBL/GenBank/DDBJ databases">
        <title>Single cell genomics of a rare environmental alphaproteobacterium provides unique insights into Rickettsiaceae evolution.</title>
        <authorList>
            <person name="Martijn J."/>
            <person name="Schulz F."/>
            <person name="Zaremba-Niedzwiedzka K."/>
            <person name="Viklund J."/>
            <person name="Stepanauskas R."/>
            <person name="Andersson S.G.E."/>
            <person name="Horn M."/>
            <person name="Guy L."/>
            <person name="Ettema T.J.G."/>
        </authorList>
    </citation>
    <scope>NUCLEOTIDE SEQUENCE [LARGE SCALE GENOMIC DNA]</scope>
    <source>
        <strain evidence="18 19">SCGC AAA041-L04</strain>
    </source>
</reference>
<dbReference type="AlphaFoldDB" id="A0A0F5MQ11"/>
<keyword evidence="8 14" id="KW-0408">Iron</keyword>
<dbReference type="FunFam" id="3.80.30.20:FF:000001">
    <property type="entry name" value="tRNA-2-methylthio-N(6)-dimethylallyladenosine synthase 2"/>
    <property type="match status" value="1"/>
</dbReference>
<feature type="binding site" evidence="14">
    <location>
        <position position="164"/>
    </location>
    <ligand>
        <name>[4Fe-4S] cluster</name>
        <dbReference type="ChEBI" id="CHEBI:49883"/>
        <label>2</label>
        <note>4Fe-4S-S-AdoMet</note>
    </ligand>
</feature>
<name>A0A0F5MQ11_9RICK</name>
<feature type="domain" description="MTTase N-terminal" evidence="16">
    <location>
        <begin position="3"/>
        <end position="123"/>
    </location>
</feature>
<dbReference type="SFLD" id="SFLDS00029">
    <property type="entry name" value="Radical_SAM"/>
    <property type="match status" value="1"/>
</dbReference>
<dbReference type="Gene3D" id="3.40.50.12160">
    <property type="entry name" value="Methylthiotransferase, N-terminal domain"/>
    <property type="match status" value="1"/>
</dbReference>
<evidence type="ECO:0000256" key="4">
    <source>
        <dbReference type="ARBA" id="ARBA00022679"/>
    </source>
</evidence>
<feature type="binding site" evidence="14">
    <location>
        <position position="86"/>
    </location>
    <ligand>
        <name>[4Fe-4S] cluster</name>
        <dbReference type="ChEBI" id="CHEBI:49883"/>
        <label>1</label>
    </ligand>
</feature>
<dbReference type="PANTHER" id="PTHR43020:SF2">
    <property type="entry name" value="MITOCHONDRIAL TRNA METHYLTHIOTRANSFERASE CDK5RAP1"/>
    <property type="match status" value="1"/>
</dbReference>
<dbReference type="GO" id="GO:0035597">
    <property type="term" value="F:tRNA-2-methylthio-N(6)-dimethylallyladenosine(37) synthase activity"/>
    <property type="evidence" value="ECO:0007669"/>
    <property type="project" value="UniProtKB-EC"/>
</dbReference>
<dbReference type="GO" id="GO:0005829">
    <property type="term" value="C:cytosol"/>
    <property type="evidence" value="ECO:0007669"/>
    <property type="project" value="TreeGrafter"/>
</dbReference>
<dbReference type="Gene3D" id="3.80.30.20">
    <property type="entry name" value="tm_1862 like domain"/>
    <property type="match status" value="1"/>
</dbReference>
<dbReference type="NCBIfam" id="TIGR00089">
    <property type="entry name" value="MiaB/RimO family radical SAM methylthiotransferase"/>
    <property type="match status" value="1"/>
</dbReference>
<dbReference type="PANTHER" id="PTHR43020">
    <property type="entry name" value="CDK5 REGULATORY SUBUNIT-ASSOCIATED PROTEIN 1"/>
    <property type="match status" value="1"/>
</dbReference>
<comment type="function">
    <text evidence="1 14">Catalyzes the methylthiolation of N6-(dimethylallyl)adenosine (i(6)A), leading to the formation of 2-methylthio-N6-(dimethylallyl)adenosine (ms(2)i(6)A) at position 37 in tRNAs that read codons beginning with uridine.</text>
</comment>
<evidence type="ECO:0000256" key="8">
    <source>
        <dbReference type="ARBA" id="ARBA00023004"/>
    </source>
</evidence>
<dbReference type="InterPro" id="IPR007197">
    <property type="entry name" value="rSAM"/>
</dbReference>
<dbReference type="InterPro" id="IPR058240">
    <property type="entry name" value="rSAM_sf"/>
</dbReference>
<evidence type="ECO:0000259" key="17">
    <source>
        <dbReference type="PROSITE" id="PS51918"/>
    </source>
</evidence>
<dbReference type="InterPro" id="IPR002792">
    <property type="entry name" value="TRAM_dom"/>
</dbReference>
<comment type="caution">
    <text evidence="18">The sequence shown here is derived from an EMBL/GenBank/DDBJ whole genome shotgun (WGS) entry which is preliminary data.</text>
</comment>
<evidence type="ECO:0000259" key="16">
    <source>
        <dbReference type="PROSITE" id="PS51449"/>
    </source>
</evidence>
<comment type="subunit">
    <text evidence="14">Monomer.</text>
</comment>
<dbReference type="NCBIfam" id="TIGR01574">
    <property type="entry name" value="miaB-methiolase"/>
    <property type="match status" value="1"/>
</dbReference>
<dbReference type="Pfam" id="PF04055">
    <property type="entry name" value="Radical_SAM"/>
    <property type="match status" value="1"/>
</dbReference>
<feature type="binding site" evidence="14">
    <location>
        <position position="48"/>
    </location>
    <ligand>
        <name>[4Fe-4S] cluster</name>
        <dbReference type="ChEBI" id="CHEBI:49883"/>
        <label>1</label>
    </ligand>
</feature>
<evidence type="ECO:0000256" key="5">
    <source>
        <dbReference type="ARBA" id="ARBA00022691"/>
    </source>
</evidence>
<dbReference type="SFLD" id="SFLDG01082">
    <property type="entry name" value="B12-binding_domain_containing"/>
    <property type="match status" value="1"/>
</dbReference>
<accession>A0A0F5MQ11</accession>
<feature type="binding site" evidence="14">
    <location>
        <position position="12"/>
    </location>
    <ligand>
        <name>[4Fe-4S] cluster</name>
        <dbReference type="ChEBI" id="CHEBI:49883"/>
        <label>1</label>
    </ligand>
</feature>
<comment type="catalytic activity">
    <reaction evidence="12">
        <text>2-thio-N(6)-dimethylallyladenosine(37) in tRNA + S-adenosyl-L-methionine = 2-methylsulfanyl-N(6)-dimethylallyladenosine(37) in tRNA + S-adenosyl-L-homocysteine + H(+)</text>
        <dbReference type="Rhea" id="RHEA:37063"/>
        <dbReference type="Rhea" id="RHEA-COMP:10376"/>
        <dbReference type="Rhea" id="RHEA-COMP:10377"/>
        <dbReference type="ChEBI" id="CHEBI:15378"/>
        <dbReference type="ChEBI" id="CHEBI:57856"/>
        <dbReference type="ChEBI" id="CHEBI:59789"/>
        <dbReference type="ChEBI" id="CHEBI:74416"/>
        <dbReference type="ChEBI" id="CHEBI:74417"/>
    </reaction>
    <physiologicalReaction direction="left-to-right" evidence="12">
        <dbReference type="Rhea" id="RHEA:37064"/>
    </physiologicalReaction>
</comment>
<dbReference type="InterPro" id="IPR013848">
    <property type="entry name" value="Methylthiotransferase_N"/>
</dbReference>
<dbReference type="CDD" id="cd01335">
    <property type="entry name" value="Radical_SAM"/>
    <property type="match status" value="1"/>
</dbReference>
<dbReference type="Pfam" id="PF01938">
    <property type="entry name" value="TRAM"/>
    <property type="match status" value="1"/>
</dbReference>
<keyword evidence="6 14" id="KW-0819">tRNA processing</keyword>
<dbReference type="SUPFAM" id="SSF102114">
    <property type="entry name" value="Radical SAM enzymes"/>
    <property type="match status" value="1"/>
</dbReference>
<protein>
    <recommendedName>
        <fullName evidence="10 14">tRNA-2-methylthio-N(6)-dimethylallyladenosine synthase</fullName>
        <ecNumber evidence="10 14">2.8.4.3</ecNumber>
    </recommendedName>
    <alternativeName>
        <fullName evidence="14">(Dimethylallyl)adenosine tRNA methylthiotransferase MiaB</fullName>
    </alternativeName>
    <alternativeName>
        <fullName evidence="14">tRNA-i(6)A37 methylthiotransferase</fullName>
    </alternativeName>
</protein>
<dbReference type="InterPro" id="IPR005839">
    <property type="entry name" value="Methylthiotransferase"/>
</dbReference>
<dbReference type="PROSITE" id="PS51918">
    <property type="entry name" value="RADICAL_SAM"/>
    <property type="match status" value="1"/>
</dbReference>
<dbReference type="InterPro" id="IPR023404">
    <property type="entry name" value="rSAM_horseshoe"/>
</dbReference>
<evidence type="ECO:0000256" key="12">
    <source>
        <dbReference type="ARBA" id="ARBA00052380"/>
    </source>
</evidence>
<evidence type="ECO:0000256" key="14">
    <source>
        <dbReference type="HAMAP-Rule" id="MF_01864"/>
    </source>
</evidence>
<feature type="domain" description="TRAM" evidence="15">
    <location>
        <begin position="381"/>
        <end position="442"/>
    </location>
</feature>
<comment type="subcellular location">
    <subcellularLocation>
        <location evidence="14">Cytoplasm</location>
    </subcellularLocation>
</comment>
<evidence type="ECO:0000256" key="1">
    <source>
        <dbReference type="ARBA" id="ARBA00003234"/>
    </source>
</evidence>
<dbReference type="GO" id="GO:0046872">
    <property type="term" value="F:metal ion binding"/>
    <property type="evidence" value="ECO:0007669"/>
    <property type="project" value="UniProtKB-KW"/>
</dbReference>
<evidence type="ECO:0000256" key="7">
    <source>
        <dbReference type="ARBA" id="ARBA00022723"/>
    </source>
</evidence>
<keyword evidence="7 14" id="KW-0479">Metal-binding</keyword>
<keyword evidence="3 14" id="KW-0963">Cytoplasm</keyword>
<evidence type="ECO:0000313" key="19">
    <source>
        <dbReference type="Proteomes" id="UP000033358"/>
    </source>
</evidence>
<evidence type="ECO:0000256" key="9">
    <source>
        <dbReference type="ARBA" id="ARBA00023014"/>
    </source>
</evidence>
<dbReference type="SFLD" id="SFLDF00273">
    <property type="entry name" value="(dimethylallyl)adenosine_tRNA"/>
    <property type="match status" value="1"/>
</dbReference>
<gene>
    <name evidence="14 18" type="primary">miaB</name>
    <name evidence="18" type="ORF">SZ25_00782</name>
</gene>
<dbReference type="PROSITE" id="PS51449">
    <property type="entry name" value="MTTASE_N"/>
    <property type="match status" value="1"/>
</dbReference>
<keyword evidence="9 14" id="KW-0411">Iron-sulfur</keyword>
<evidence type="ECO:0000256" key="6">
    <source>
        <dbReference type="ARBA" id="ARBA00022694"/>
    </source>
</evidence>
<dbReference type="FunFam" id="3.40.50.12160:FF:000001">
    <property type="entry name" value="tRNA-2-methylthio-N(6)-dimethylallyladenosine synthase"/>
    <property type="match status" value="1"/>
</dbReference>
<comment type="catalytic activity">
    <reaction evidence="11">
        <text>N(6)-dimethylallyladenosine(37) in tRNA + (sulfur carrier)-SH + AH2 + S-adenosyl-L-methionine = 2-thio-N(6)-dimethylallyladenosine(37) in tRNA + (sulfur carrier)-H + 5'-deoxyadenosine + L-methionine + A + H(+)</text>
        <dbReference type="Rhea" id="RHEA:36339"/>
        <dbReference type="Rhea" id="RHEA-COMP:10375"/>
        <dbReference type="Rhea" id="RHEA-COMP:10377"/>
        <dbReference type="Rhea" id="RHEA-COMP:14737"/>
        <dbReference type="Rhea" id="RHEA-COMP:14739"/>
        <dbReference type="ChEBI" id="CHEBI:13193"/>
        <dbReference type="ChEBI" id="CHEBI:15378"/>
        <dbReference type="ChEBI" id="CHEBI:17319"/>
        <dbReference type="ChEBI" id="CHEBI:17499"/>
        <dbReference type="ChEBI" id="CHEBI:29917"/>
        <dbReference type="ChEBI" id="CHEBI:57844"/>
        <dbReference type="ChEBI" id="CHEBI:59789"/>
        <dbReference type="ChEBI" id="CHEBI:64428"/>
        <dbReference type="ChEBI" id="CHEBI:74415"/>
        <dbReference type="ChEBI" id="CHEBI:74416"/>
    </reaction>
    <physiologicalReaction direction="left-to-right" evidence="11">
        <dbReference type="Rhea" id="RHEA:36340"/>
    </physiologicalReaction>
</comment>
<dbReference type="EC" id="2.8.4.3" evidence="10 14"/>
<keyword evidence="2 14" id="KW-0004">4Fe-4S</keyword>
<dbReference type="HAMAP" id="MF_01864">
    <property type="entry name" value="tRNA_metthiotr_MiaB"/>
    <property type="match status" value="1"/>
</dbReference>
<evidence type="ECO:0000256" key="10">
    <source>
        <dbReference type="ARBA" id="ARBA00033765"/>
    </source>
</evidence>
<evidence type="ECO:0000256" key="13">
    <source>
        <dbReference type="ARBA" id="ARBA00052587"/>
    </source>
</evidence>
<dbReference type="SMART" id="SM00729">
    <property type="entry name" value="Elp3"/>
    <property type="match status" value="1"/>
</dbReference>
<proteinExistence type="inferred from homology"/>
<comment type="similarity">
    <text evidence="14">Belongs to the methylthiotransferase family. MiaB subfamily.</text>
</comment>
<feature type="domain" description="Radical SAM core" evidence="17">
    <location>
        <begin position="146"/>
        <end position="378"/>
    </location>
</feature>
<evidence type="ECO:0000313" key="18">
    <source>
        <dbReference type="EMBL" id="KKB96157.1"/>
    </source>
</evidence>
<keyword evidence="19" id="KW-1185">Reference proteome</keyword>
<feature type="binding site" evidence="14">
    <location>
        <position position="167"/>
    </location>
    <ligand>
        <name>[4Fe-4S] cluster</name>
        <dbReference type="ChEBI" id="CHEBI:49883"/>
        <label>2</label>
        <note>4Fe-4S-S-AdoMet</note>
    </ligand>
</feature>
<evidence type="ECO:0000256" key="3">
    <source>
        <dbReference type="ARBA" id="ARBA00022490"/>
    </source>
</evidence>
<dbReference type="GO" id="GO:0051539">
    <property type="term" value="F:4 iron, 4 sulfur cluster binding"/>
    <property type="evidence" value="ECO:0007669"/>
    <property type="project" value="UniProtKB-UniRule"/>
</dbReference>
<dbReference type="SFLD" id="SFLDG01061">
    <property type="entry name" value="methylthiotransferase"/>
    <property type="match status" value="1"/>
</dbReference>
<comment type="cofactor">
    <cofactor evidence="14">
        <name>[4Fe-4S] cluster</name>
        <dbReference type="ChEBI" id="CHEBI:49883"/>
    </cofactor>
    <text evidence="14">Binds 2 [4Fe-4S] clusters. One cluster is coordinated with 3 cysteines and an exchangeable S-adenosyl-L-methionine.</text>
</comment>
<keyword evidence="5 14" id="KW-0949">S-adenosyl-L-methionine</keyword>
<evidence type="ECO:0000256" key="11">
    <source>
        <dbReference type="ARBA" id="ARBA00050926"/>
    </source>
</evidence>
<organism evidence="18 19">
    <name type="scientific">Candidatus Arcanibacter lacustris</name>
    <dbReference type="NCBI Taxonomy" id="1607817"/>
    <lineage>
        <taxon>Bacteria</taxon>
        <taxon>Pseudomonadati</taxon>
        <taxon>Pseudomonadota</taxon>
        <taxon>Alphaproteobacteria</taxon>
        <taxon>Rickettsiales</taxon>
        <taxon>Candidatus Arcanibacter</taxon>
    </lineage>
</organism>
<evidence type="ECO:0000259" key="15">
    <source>
        <dbReference type="PROSITE" id="PS50926"/>
    </source>
</evidence>